<dbReference type="InterPro" id="IPR037171">
    <property type="entry name" value="NagB/RpiA_transferase-like"/>
</dbReference>
<dbReference type="SUPFAM" id="SSF100950">
    <property type="entry name" value="NagB/RpiA/CoA transferase-like"/>
    <property type="match status" value="2"/>
</dbReference>
<dbReference type="GO" id="GO:0006083">
    <property type="term" value="P:acetate metabolic process"/>
    <property type="evidence" value="ECO:0007669"/>
    <property type="project" value="InterPro"/>
</dbReference>
<dbReference type="Pfam" id="PF02550">
    <property type="entry name" value="AcetylCoA_hydro"/>
    <property type="match status" value="1"/>
</dbReference>
<feature type="domain" description="Acetyl-CoA hydrolase/transferase N-terminal" evidence="3">
    <location>
        <begin position="8"/>
        <end position="172"/>
    </location>
</feature>
<accession>A0A8J8FD71</accession>
<comment type="caution">
    <text evidence="5">The sequence shown here is derived from an EMBL/GenBank/DDBJ whole genome shotgun (WGS) entry which is preliminary data.</text>
</comment>
<dbReference type="GO" id="GO:0008775">
    <property type="term" value="F:acetate CoA-transferase activity"/>
    <property type="evidence" value="ECO:0007669"/>
    <property type="project" value="InterPro"/>
</dbReference>
<organism evidence="5 6">
    <name type="scientific">Limnovirga soli</name>
    <dbReference type="NCBI Taxonomy" id="2656915"/>
    <lineage>
        <taxon>Bacteria</taxon>
        <taxon>Pseudomonadati</taxon>
        <taxon>Bacteroidota</taxon>
        <taxon>Chitinophagia</taxon>
        <taxon>Chitinophagales</taxon>
        <taxon>Chitinophagaceae</taxon>
        <taxon>Limnovirga</taxon>
    </lineage>
</organism>
<dbReference type="RefSeq" id="WP_171607773.1">
    <property type="nucleotide sequence ID" value="NZ_WHPF01000006.1"/>
</dbReference>
<dbReference type="Pfam" id="PF13336">
    <property type="entry name" value="AcetylCoA_hyd_C"/>
    <property type="match status" value="1"/>
</dbReference>
<dbReference type="EMBL" id="WHPF01000006">
    <property type="protein sequence ID" value="NNV55843.1"/>
    <property type="molecule type" value="Genomic_DNA"/>
</dbReference>
<dbReference type="InterPro" id="IPR038460">
    <property type="entry name" value="AcetylCoA_hyd_C_sf"/>
</dbReference>
<evidence type="ECO:0000259" key="4">
    <source>
        <dbReference type="Pfam" id="PF13336"/>
    </source>
</evidence>
<sequence length="429" mass="47584">MKANITYVSPEEALSIVQSDYRLFIQGSAHTPTYLLKNLAKEAYRLKNVEIVSITVYGDVYVDKPEFSENFYINSLFVSASVRNAVKDGYADYVPVFLSEIPELFKRNILPIDVAIVHVSTPDEHGYCSLGASVDIARSAVNTARKIIAQVNPNAPRTHGDGLIHFSRFDAAVYCEDPMHETSFSEKVGPNEKRIGEYIAELIEDKSTLQMGIGAIPDAVLGCLLNHKDLGVHTEMCSDGIIQLMEKEVINNRYKKIHPNKCVTSFALGSKKLYDYIDDNPAFAFLDIDYVNDPHVIRRNNKVISINSAIEIDLTGQVCADSIGTLQYSGVGGQMDFMRGAALSEGGKPIIAIPSRTTKGVSRLVPTLKPGAGVVTTRAHMHYVVTEYGVAYLFGKNLHQRARALVNIAHPDDREMLEKACFERFKRFS</sequence>
<evidence type="ECO:0000313" key="5">
    <source>
        <dbReference type="EMBL" id="NNV55843.1"/>
    </source>
</evidence>
<name>A0A8J8FD71_9BACT</name>
<protein>
    <submittedName>
        <fullName evidence="5">4-hydroxybutyrate CoA-transferase</fullName>
    </submittedName>
</protein>
<proteinExistence type="inferred from homology"/>
<evidence type="ECO:0000256" key="1">
    <source>
        <dbReference type="ARBA" id="ARBA00009632"/>
    </source>
</evidence>
<dbReference type="PANTHER" id="PTHR21432">
    <property type="entry name" value="ACETYL-COA HYDROLASE-RELATED"/>
    <property type="match status" value="1"/>
</dbReference>
<dbReference type="Gene3D" id="3.40.1080.20">
    <property type="entry name" value="Acetyl-CoA hydrolase/transferase C-terminal domain"/>
    <property type="match status" value="1"/>
</dbReference>
<dbReference type="InterPro" id="IPR026888">
    <property type="entry name" value="AcetylCoA_hyd_C"/>
</dbReference>
<comment type="similarity">
    <text evidence="1">Belongs to the acetyl-CoA hydrolase/transferase family.</text>
</comment>
<dbReference type="Gene3D" id="3.40.1080.10">
    <property type="entry name" value="Glutaconate Coenzyme A-transferase"/>
    <property type="match status" value="1"/>
</dbReference>
<dbReference type="Gene3D" id="3.30.750.70">
    <property type="entry name" value="4-hydroxybutyrate coenzyme like domains"/>
    <property type="match status" value="1"/>
</dbReference>
<evidence type="ECO:0000313" key="6">
    <source>
        <dbReference type="Proteomes" id="UP000598971"/>
    </source>
</evidence>
<dbReference type="PANTHER" id="PTHR21432:SF20">
    <property type="entry name" value="ACETYL-COA HYDROLASE"/>
    <property type="match status" value="1"/>
</dbReference>
<evidence type="ECO:0000256" key="2">
    <source>
        <dbReference type="ARBA" id="ARBA00022679"/>
    </source>
</evidence>
<dbReference type="InterPro" id="IPR003702">
    <property type="entry name" value="ActCoA_hydro_N"/>
</dbReference>
<keyword evidence="2" id="KW-0808">Transferase</keyword>
<dbReference type="InterPro" id="IPR046433">
    <property type="entry name" value="ActCoA_hydro"/>
</dbReference>
<feature type="domain" description="Acetyl-CoA hydrolase/transferase C-terminal" evidence="4">
    <location>
        <begin position="269"/>
        <end position="420"/>
    </location>
</feature>
<reference evidence="5" key="1">
    <citation type="submission" date="2019-10" db="EMBL/GenBank/DDBJ databases">
        <title>Draft genome sequence of Panacibacter sp. KCS-6.</title>
        <authorList>
            <person name="Yim K.J."/>
        </authorList>
    </citation>
    <scope>NUCLEOTIDE SEQUENCE</scope>
    <source>
        <strain evidence="5">KCS-6</strain>
    </source>
</reference>
<gene>
    <name evidence="5" type="ORF">GD597_10265</name>
</gene>
<evidence type="ECO:0000259" key="3">
    <source>
        <dbReference type="Pfam" id="PF02550"/>
    </source>
</evidence>
<keyword evidence="6" id="KW-1185">Reference proteome</keyword>
<dbReference type="Proteomes" id="UP000598971">
    <property type="component" value="Unassembled WGS sequence"/>
</dbReference>
<dbReference type="AlphaFoldDB" id="A0A8J8FD71"/>